<accession>A0A317MVG8</accession>
<keyword evidence="2" id="KW-1185">Reference proteome</keyword>
<dbReference type="AlphaFoldDB" id="A0A317MVG8"/>
<evidence type="ECO:0000313" key="2">
    <source>
        <dbReference type="Proteomes" id="UP000246569"/>
    </source>
</evidence>
<dbReference type="Pfam" id="PF12686">
    <property type="entry name" value="DUF3800"/>
    <property type="match status" value="1"/>
</dbReference>
<reference evidence="1 2" key="1">
    <citation type="submission" date="2018-05" db="EMBL/GenBank/DDBJ databases">
        <title>Genomic Encyclopedia of Type Strains, Phase IV (KMG-IV): sequencing the most valuable type-strain genomes for metagenomic binning, comparative biology and taxonomic classification.</title>
        <authorList>
            <person name="Goeker M."/>
        </authorList>
    </citation>
    <scope>NUCLEOTIDE SEQUENCE [LARGE SCALE GENOMIC DNA]</scope>
    <source>
        <strain evidence="1 2">DSM 23606</strain>
    </source>
</reference>
<proteinExistence type="predicted"/>
<dbReference type="RefSeq" id="WP_110018108.1">
    <property type="nucleotide sequence ID" value="NZ_QGTJ01000004.1"/>
</dbReference>
<gene>
    <name evidence="1" type="ORF">C7443_10465</name>
</gene>
<evidence type="ECO:0000313" key="1">
    <source>
        <dbReference type="EMBL" id="PWV62271.1"/>
    </source>
</evidence>
<dbReference type="OrthoDB" id="9134940at2"/>
<name>A0A317MVG8_9GAMM</name>
<dbReference type="Proteomes" id="UP000246569">
    <property type="component" value="Unassembled WGS sequence"/>
</dbReference>
<dbReference type="EMBL" id="QGTJ01000004">
    <property type="protein sequence ID" value="PWV62271.1"/>
    <property type="molecule type" value="Genomic_DNA"/>
</dbReference>
<evidence type="ECO:0008006" key="3">
    <source>
        <dbReference type="Google" id="ProtNLM"/>
    </source>
</evidence>
<protein>
    <recommendedName>
        <fullName evidence="3">DUF3800 domain-containing protein</fullName>
    </recommendedName>
</protein>
<dbReference type="InterPro" id="IPR024524">
    <property type="entry name" value="DUF3800"/>
</dbReference>
<comment type="caution">
    <text evidence="1">The sequence shown here is derived from an EMBL/GenBank/DDBJ whole genome shotgun (WGS) entry which is preliminary data.</text>
</comment>
<organism evidence="1 2">
    <name type="scientific">Plasticicumulans acidivorans</name>
    <dbReference type="NCBI Taxonomy" id="886464"/>
    <lineage>
        <taxon>Bacteria</taxon>
        <taxon>Pseudomonadati</taxon>
        <taxon>Pseudomonadota</taxon>
        <taxon>Gammaproteobacteria</taxon>
        <taxon>Candidatus Competibacteraceae</taxon>
        <taxon>Plasticicumulans</taxon>
    </lineage>
</organism>
<sequence length="381" mass="41983">MIDNDIHLSSSTTVDRYFLDESGHGGDLASAKALDFAGQPFFALACVGVGDAALLAAKLDRLRVHHACGDGELKSTKLGKKLTPIADELVTFLGQHRWPLFVELVDKRFFVAIHIVNHLLCGPYEFDDVDMASRNMIAEFLSDEDSDAVLLAYISACKALSVTSVAAVIDLLWDWLDRSDAKIARTAQVLTKFARDRVRKPSAKAEEFLPIADESAAGKKVWMLPNLQCLTNIYARINQSRSVNLDGVQLVHDEQMQYAKVLEDSKTLMEQLATEAALPIVPFADYRLRGHGDLIFATGKNEPCLQAADILAGCAMRFARDGNAQKGRIEKQLRTVFHRMIDAGSPMQATGINLVMSTRLLETLGVPHIPADILYQMFPLA</sequence>